<gene>
    <name evidence="1" type="ORF">MFFC18_10030</name>
</gene>
<protein>
    <recommendedName>
        <fullName evidence="3">WYL domain-containing protein</fullName>
    </recommendedName>
</protein>
<dbReference type="KEGG" id="mff:MFFC18_10030"/>
<dbReference type="AlphaFoldDB" id="A0A5B9P6I5"/>
<dbReference type="EMBL" id="CP042912">
    <property type="protein sequence ID" value="QEG21149.1"/>
    <property type="molecule type" value="Genomic_DNA"/>
</dbReference>
<dbReference type="RefSeq" id="WP_238381127.1">
    <property type="nucleotide sequence ID" value="NZ_CP042912.1"/>
</dbReference>
<dbReference type="Proteomes" id="UP000322214">
    <property type="component" value="Chromosome"/>
</dbReference>
<evidence type="ECO:0000313" key="1">
    <source>
        <dbReference type="EMBL" id="QEG21149.1"/>
    </source>
</evidence>
<keyword evidence="2" id="KW-1185">Reference proteome</keyword>
<proteinExistence type="predicted"/>
<dbReference type="STRING" id="980251.GCA_001642875_01937"/>
<organism evidence="1 2">
    <name type="scientific">Mariniblastus fucicola</name>
    <dbReference type="NCBI Taxonomy" id="980251"/>
    <lineage>
        <taxon>Bacteria</taxon>
        <taxon>Pseudomonadati</taxon>
        <taxon>Planctomycetota</taxon>
        <taxon>Planctomycetia</taxon>
        <taxon>Pirellulales</taxon>
        <taxon>Pirellulaceae</taxon>
        <taxon>Mariniblastus</taxon>
    </lineage>
</organism>
<accession>A0A5B9P6I5</accession>
<evidence type="ECO:0000313" key="2">
    <source>
        <dbReference type="Proteomes" id="UP000322214"/>
    </source>
</evidence>
<name>A0A5B9P6I5_9BACT</name>
<evidence type="ECO:0008006" key="3">
    <source>
        <dbReference type="Google" id="ProtNLM"/>
    </source>
</evidence>
<reference evidence="1 2" key="1">
    <citation type="submission" date="2019-08" db="EMBL/GenBank/DDBJ databases">
        <title>Deep-cultivation of Planctomycetes and their phenomic and genomic characterization uncovers novel biology.</title>
        <authorList>
            <person name="Wiegand S."/>
            <person name="Jogler M."/>
            <person name="Boedeker C."/>
            <person name="Pinto D."/>
            <person name="Vollmers J."/>
            <person name="Rivas-Marin E."/>
            <person name="Kohn T."/>
            <person name="Peeters S.H."/>
            <person name="Heuer A."/>
            <person name="Rast P."/>
            <person name="Oberbeckmann S."/>
            <person name="Bunk B."/>
            <person name="Jeske O."/>
            <person name="Meyerdierks A."/>
            <person name="Storesund J.E."/>
            <person name="Kallscheuer N."/>
            <person name="Luecker S."/>
            <person name="Lage O.M."/>
            <person name="Pohl T."/>
            <person name="Merkel B.J."/>
            <person name="Hornburger P."/>
            <person name="Mueller R.-W."/>
            <person name="Bruemmer F."/>
            <person name="Labrenz M."/>
            <person name="Spormann A.M."/>
            <person name="Op den Camp H."/>
            <person name="Overmann J."/>
            <person name="Amann R."/>
            <person name="Jetten M.S.M."/>
            <person name="Mascher T."/>
            <person name="Medema M.H."/>
            <person name="Devos D.P."/>
            <person name="Kaster A.-K."/>
            <person name="Ovreas L."/>
            <person name="Rohde M."/>
            <person name="Galperin M.Y."/>
            <person name="Jogler C."/>
        </authorList>
    </citation>
    <scope>NUCLEOTIDE SEQUENCE [LARGE SCALE GENOMIC DNA]</scope>
    <source>
        <strain evidence="1 2">FC18</strain>
    </source>
</reference>
<sequence length="90" mass="10727">MVALTQQSNDIRKAMIAHDDYVVEMKYRDRKGRLTTRVVSPIRFMGKDRFLALCLCREEPRMFCMDFCEDVRLQPAWNYVMPVKMEESTN</sequence>